<proteinExistence type="predicted"/>
<sequence>MLTLFVFSMKYNKKLAPLLVKYKIYKNELINEINKIYKKYTKDGKFVITSNSLNRELKKIEPTIFKISNGLYEQEKNILPIILYLVNDEVYGKTYNILNKDSKDFKNMSKEEINKITTGFKISGKTNLQRIKDNKTIFNSKLNKDIKNSLKESKTIEDTKALIEDRFEKEMKIAMRLTNNEIARVYNATADVLYKQNGVRRVQWISQLEQNTCGECADLDQEIFDIEDAPIPIISTHTSCHCILVPID</sequence>
<organism evidence="2 3">
    <name type="scientific">Clostridium tagluense</name>
    <dbReference type="NCBI Taxonomy" id="360422"/>
    <lineage>
        <taxon>Bacteria</taxon>
        <taxon>Bacillati</taxon>
        <taxon>Bacillota</taxon>
        <taxon>Clostridia</taxon>
        <taxon>Eubacteriales</taxon>
        <taxon>Clostridiaceae</taxon>
        <taxon>Clostridium</taxon>
    </lineage>
</organism>
<comment type="caution">
    <text evidence="2">The sequence shown here is derived from an EMBL/GenBank/DDBJ whole genome shotgun (WGS) entry which is preliminary data.</text>
</comment>
<dbReference type="Proteomes" id="UP000287872">
    <property type="component" value="Unassembled WGS sequence"/>
</dbReference>
<dbReference type="AlphaFoldDB" id="A0A401ULQ2"/>
<gene>
    <name evidence="2" type="ORF">Ctaglu_20820</name>
</gene>
<reference evidence="2 3" key="1">
    <citation type="submission" date="2018-11" db="EMBL/GenBank/DDBJ databases">
        <title>Genome sequencing and assembly of Clostridium tagluense strain A121.</title>
        <authorList>
            <person name="Murakami T."/>
            <person name="Segawa T."/>
            <person name="Shcherbakova V.A."/>
            <person name="Mori H."/>
            <person name="Yoshimura Y."/>
        </authorList>
    </citation>
    <scope>NUCLEOTIDE SEQUENCE [LARGE SCALE GENOMIC DNA]</scope>
    <source>
        <strain evidence="2 3">A121</strain>
    </source>
</reference>
<feature type="domain" description="Phage head morphogenesis" evidence="1">
    <location>
        <begin position="141"/>
        <end position="244"/>
    </location>
</feature>
<accession>A0A401ULQ2</accession>
<evidence type="ECO:0000313" key="2">
    <source>
        <dbReference type="EMBL" id="GCD10459.1"/>
    </source>
</evidence>
<protein>
    <recommendedName>
        <fullName evidence="1">Phage head morphogenesis domain-containing protein</fullName>
    </recommendedName>
</protein>
<evidence type="ECO:0000259" key="1">
    <source>
        <dbReference type="Pfam" id="PF04233"/>
    </source>
</evidence>
<dbReference type="InterPro" id="IPR006528">
    <property type="entry name" value="Phage_head_morphogenesis_dom"/>
</dbReference>
<keyword evidence="3" id="KW-1185">Reference proteome</keyword>
<evidence type="ECO:0000313" key="3">
    <source>
        <dbReference type="Proteomes" id="UP000287872"/>
    </source>
</evidence>
<dbReference type="EMBL" id="BHYK01000010">
    <property type="protein sequence ID" value="GCD10459.1"/>
    <property type="molecule type" value="Genomic_DNA"/>
</dbReference>
<dbReference type="Pfam" id="PF04233">
    <property type="entry name" value="Phage_Mu_F"/>
    <property type="match status" value="1"/>
</dbReference>
<dbReference type="NCBIfam" id="TIGR01641">
    <property type="entry name" value="phageSPP1_gp7"/>
    <property type="match status" value="1"/>
</dbReference>
<name>A0A401ULQ2_9CLOT</name>